<dbReference type="PANTHER" id="PTHR12697:SF38">
    <property type="entry name" value="PBS LYASE HEAT DOMAIN PROTEIN REPEAT-CONTAINING PROTEIN"/>
    <property type="match status" value="1"/>
</dbReference>
<evidence type="ECO:0000313" key="2">
    <source>
        <dbReference type="Proteomes" id="UP000578112"/>
    </source>
</evidence>
<dbReference type="GO" id="GO:0016491">
    <property type="term" value="F:oxidoreductase activity"/>
    <property type="evidence" value="ECO:0007669"/>
    <property type="project" value="TreeGrafter"/>
</dbReference>
<keyword evidence="2" id="KW-1185">Reference proteome</keyword>
<dbReference type="InterPro" id="IPR016024">
    <property type="entry name" value="ARM-type_fold"/>
</dbReference>
<organism evidence="1 2">
    <name type="scientific">Actinoplanes digitatis</name>
    <dbReference type="NCBI Taxonomy" id="1868"/>
    <lineage>
        <taxon>Bacteria</taxon>
        <taxon>Bacillati</taxon>
        <taxon>Actinomycetota</taxon>
        <taxon>Actinomycetes</taxon>
        <taxon>Micromonosporales</taxon>
        <taxon>Micromonosporaceae</taxon>
        <taxon>Actinoplanes</taxon>
    </lineage>
</organism>
<dbReference type="InterPro" id="IPR011989">
    <property type="entry name" value="ARM-like"/>
</dbReference>
<dbReference type="RefSeq" id="WP_184997205.1">
    <property type="nucleotide sequence ID" value="NZ_BOMK01000051.1"/>
</dbReference>
<dbReference type="Pfam" id="PF13646">
    <property type="entry name" value="HEAT_2"/>
    <property type="match status" value="2"/>
</dbReference>
<dbReference type="InterPro" id="IPR004155">
    <property type="entry name" value="PBS_lyase_HEAT"/>
</dbReference>
<evidence type="ECO:0008006" key="3">
    <source>
        <dbReference type="Google" id="ProtNLM"/>
    </source>
</evidence>
<dbReference type="Proteomes" id="UP000578112">
    <property type="component" value="Unassembled WGS sequence"/>
</dbReference>
<dbReference type="Gene3D" id="1.25.10.10">
    <property type="entry name" value="Leucine-rich Repeat Variant"/>
    <property type="match status" value="2"/>
</dbReference>
<dbReference type="SUPFAM" id="SSF48371">
    <property type="entry name" value="ARM repeat"/>
    <property type="match status" value="2"/>
</dbReference>
<evidence type="ECO:0000313" key="1">
    <source>
        <dbReference type="EMBL" id="MBB4766133.1"/>
    </source>
</evidence>
<dbReference type="EMBL" id="JACHNH010000001">
    <property type="protein sequence ID" value="MBB4766133.1"/>
    <property type="molecule type" value="Genomic_DNA"/>
</dbReference>
<proteinExistence type="predicted"/>
<comment type="caution">
    <text evidence="1">The sequence shown here is derived from an EMBL/GenBank/DDBJ whole genome shotgun (WGS) entry which is preliminary data.</text>
</comment>
<reference evidence="1 2" key="1">
    <citation type="submission" date="2020-08" db="EMBL/GenBank/DDBJ databases">
        <title>Sequencing the genomes of 1000 actinobacteria strains.</title>
        <authorList>
            <person name="Klenk H.-P."/>
        </authorList>
    </citation>
    <scope>NUCLEOTIDE SEQUENCE [LARGE SCALE GENOMIC DNA]</scope>
    <source>
        <strain evidence="1 2">DSM 43149</strain>
    </source>
</reference>
<dbReference type="PANTHER" id="PTHR12697">
    <property type="entry name" value="PBS LYASE HEAT-LIKE PROTEIN"/>
    <property type="match status" value="1"/>
</dbReference>
<gene>
    <name evidence="1" type="ORF">BJ971_006689</name>
</gene>
<protein>
    <recommendedName>
        <fullName evidence="3">HEAT repeat domain-containing protein</fullName>
    </recommendedName>
</protein>
<accession>A0A7W7MTB5</accession>
<dbReference type="SMART" id="SM00567">
    <property type="entry name" value="EZ_HEAT"/>
    <property type="match status" value="3"/>
</dbReference>
<dbReference type="AlphaFoldDB" id="A0A7W7MTB5"/>
<sequence length="308" mass="33722">MATNDRRVHLLGVTRLLTAEFGRGDGGAYVRAVNPADLQGLRSGDLETREAHVHQLLDRARTHGDESAIAALHTLVRDYRDFHRSLYSRAMNHAAVFADAGLQEPLLAALGDTRYNCQAWAAMGCAAMDIRAAVPQLITLLDHQQWIVRGETVTALARLGDASVVPSLRPLLNDQADWLRQRTADALARIGGDAALDALWHEFEHRRFPRIGYLASTLALFTPEVVPRLLAAADSTDPDQRYWAAVALGSTGDDRAVPTLERLMAGDRGVTVFDGEVRTAAKKALRTLRRIQAAIAERERVEAQAKAG</sequence>
<name>A0A7W7MTB5_9ACTN</name>